<dbReference type="InterPro" id="IPR011008">
    <property type="entry name" value="Dimeric_a/b-barrel"/>
</dbReference>
<dbReference type="Proteomes" id="UP000721844">
    <property type="component" value="Unassembled WGS sequence"/>
</dbReference>
<proteinExistence type="predicted"/>
<dbReference type="Pfam" id="PF07110">
    <property type="entry name" value="EthD"/>
    <property type="match status" value="1"/>
</dbReference>
<comment type="caution">
    <text evidence="2">The sequence shown here is derived from an EMBL/GenBank/DDBJ whole genome shotgun (WGS) entry which is preliminary data.</text>
</comment>
<evidence type="ECO:0000259" key="1">
    <source>
        <dbReference type="Pfam" id="PF07110"/>
    </source>
</evidence>
<dbReference type="InterPro" id="IPR009799">
    <property type="entry name" value="EthD_dom"/>
</dbReference>
<dbReference type="RefSeq" id="WP_227308272.1">
    <property type="nucleotide sequence ID" value="NZ_JAESVA010000005.1"/>
</dbReference>
<evidence type="ECO:0000313" key="2">
    <source>
        <dbReference type="EMBL" id="MCB8881601.1"/>
    </source>
</evidence>
<accession>A0A963Z2V3</accession>
<reference evidence="2 3" key="1">
    <citation type="journal article" date="2021" name="Microorganisms">
        <title>Acidisoma silvae sp. nov. and Acidisomacellulosilytica sp. nov., Two Acidophilic Bacteria Isolated from Decaying Wood, Hydrolyzing Cellulose and Producing Poly-3-hydroxybutyrate.</title>
        <authorList>
            <person name="Mieszkin S."/>
            <person name="Pouder E."/>
            <person name="Uroz S."/>
            <person name="Simon-Colin C."/>
            <person name="Alain K."/>
        </authorList>
    </citation>
    <scope>NUCLEOTIDE SEQUENCE [LARGE SCALE GENOMIC DNA]</scope>
    <source>
        <strain evidence="2 3">HW T5.17</strain>
    </source>
</reference>
<name>A0A963Z2V3_9PROT</name>
<dbReference type="GO" id="GO:0016491">
    <property type="term" value="F:oxidoreductase activity"/>
    <property type="evidence" value="ECO:0007669"/>
    <property type="project" value="InterPro"/>
</dbReference>
<keyword evidence="3" id="KW-1185">Reference proteome</keyword>
<evidence type="ECO:0000313" key="3">
    <source>
        <dbReference type="Proteomes" id="UP000721844"/>
    </source>
</evidence>
<dbReference type="AlphaFoldDB" id="A0A963Z2V3"/>
<dbReference type="PANTHER" id="PTHR40260">
    <property type="entry name" value="BLR8190 PROTEIN"/>
    <property type="match status" value="1"/>
</dbReference>
<dbReference type="EMBL" id="JAESVA010000005">
    <property type="protein sequence ID" value="MCB8881601.1"/>
    <property type="molecule type" value="Genomic_DNA"/>
</dbReference>
<sequence>MTEYGRNGEVIMFVTYQGSAESRFDRSYYVERHLPMLRRLFGALGLTSAEVFFPPTQGTGTIAICECRYRDEDAFTACMTSAGMPGIAADVGNFTDIMPVHIRGKRV</sequence>
<gene>
    <name evidence="2" type="ORF">ACELLULO517_15230</name>
</gene>
<dbReference type="PANTHER" id="PTHR40260:SF2">
    <property type="entry name" value="BLR8190 PROTEIN"/>
    <property type="match status" value="1"/>
</dbReference>
<organism evidence="2 3">
    <name type="scientific">Acidisoma cellulosilyticum</name>
    <dbReference type="NCBI Taxonomy" id="2802395"/>
    <lineage>
        <taxon>Bacteria</taxon>
        <taxon>Pseudomonadati</taxon>
        <taxon>Pseudomonadota</taxon>
        <taxon>Alphaproteobacteria</taxon>
        <taxon>Acetobacterales</taxon>
        <taxon>Acidocellaceae</taxon>
        <taxon>Acidisoma</taxon>
    </lineage>
</organism>
<protein>
    <submittedName>
        <fullName evidence="2">EthD family reductase</fullName>
    </submittedName>
</protein>
<dbReference type="SUPFAM" id="SSF54909">
    <property type="entry name" value="Dimeric alpha+beta barrel"/>
    <property type="match status" value="1"/>
</dbReference>
<feature type="domain" description="EthD" evidence="1">
    <location>
        <begin position="25"/>
        <end position="96"/>
    </location>
</feature>
<dbReference type="NCBIfam" id="TIGR02118">
    <property type="entry name" value="EthD family reductase"/>
    <property type="match status" value="1"/>
</dbReference>
<dbReference type="Gene3D" id="3.30.70.100">
    <property type="match status" value="1"/>
</dbReference>